<dbReference type="OrthoDB" id="2992173at2759"/>
<evidence type="ECO:0000256" key="1">
    <source>
        <dbReference type="SAM" id="MobiDB-lite"/>
    </source>
</evidence>
<dbReference type="EMBL" id="PVQB02000846">
    <property type="protein sequence ID" value="KAF4333413.1"/>
    <property type="molecule type" value="Genomic_DNA"/>
</dbReference>
<proteinExistence type="predicted"/>
<gene>
    <name evidence="2" type="ORF">FBEOM_12769</name>
</gene>
<organism evidence="2 3">
    <name type="scientific">Fusarium beomiforme</name>
    <dbReference type="NCBI Taxonomy" id="44412"/>
    <lineage>
        <taxon>Eukaryota</taxon>
        <taxon>Fungi</taxon>
        <taxon>Dikarya</taxon>
        <taxon>Ascomycota</taxon>
        <taxon>Pezizomycotina</taxon>
        <taxon>Sordariomycetes</taxon>
        <taxon>Hypocreomycetidae</taxon>
        <taxon>Hypocreales</taxon>
        <taxon>Nectriaceae</taxon>
        <taxon>Fusarium</taxon>
        <taxon>Fusarium burgessii species complex</taxon>
    </lineage>
</organism>
<reference evidence="2" key="1">
    <citation type="journal article" date="2017" name="Mycologia">
        <title>Fusarium algeriense, sp. nov., a novel toxigenic crown rot pathogen of durum wheat from Algeria is nested in the Fusarium burgessii species complex.</title>
        <authorList>
            <person name="Laraba I."/>
            <person name="Keddad A."/>
            <person name="Boureghda H."/>
            <person name="Abdallah N."/>
            <person name="Vaughan M.M."/>
            <person name="Proctor R.H."/>
            <person name="Busman M."/>
            <person name="O'Donnell K."/>
        </authorList>
    </citation>
    <scope>NUCLEOTIDE SEQUENCE</scope>
    <source>
        <strain evidence="2">NRRL 25174</strain>
    </source>
</reference>
<accession>A0A9P5A879</accession>
<evidence type="ECO:0000313" key="2">
    <source>
        <dbReference type="EMBL" id="KAF4333413.1"/>
    </source>
</evidence>
<keyword evidence="3" id="KW-1185">Reference proteome</keyword>
<dbReference type="Proteomes" id="UP000730481">
    <property type="component" value="Unassembled WGS sequence"/>
</dbReference>
<sequence length="1421" mass="159298">MSSAVCIPIQVSTFTLNSAVATSGKDVPNWCIGPLSQPGYDRLLRYENDVQQHVDLLNRHRLDSLNPRLFDASDKKIRQGRQGFYLHWKLPQLYRAAVEVNPGAEPFKNECFKNGFRSFKQSSNGDVKWNADANNALIGESTTLYRAVPNRWLVWRRIDQDSIEPEEAKHHIKTYELFIMESNLCRNISDLGAKVDIEVDVSPFVNAEKPPEGQADNFLGNKIAVYEDGAQPPDKNEGDQKSVPLSIFNSSNPIFADFQPHNSNVFSMIDNFSYQYPLGDGKSETRFLMAANADYTVLGWVDDMSLDVFADKNRTHGEILKGLGLELADEKAGDAQAWLRMQDKKSDITRAICHASIYGVKWRQDMAPENKAHELANLFKSQMPIAVGYSPVDSYRAFTKQSPIAFQGLNGAKLHSSLTNTPKSFGDLLYEVQTFTKTSAGKPDNYIAQRDRALLQAFAASSAGHLWKLIDNDEQANRKDTGSTVKTSLIPSDTQKLALSGLRQFQSFRDACSSKLKQLQWDLFAEWWKFKTSEQKMSHGDLSDLRSSSSDTVRAIASDIRRLLSICQELDNELSPEKVTEKCPQAQKTPNDPFYRRREPTVTIAGAVSAWSIRDDKQIQVRLTSQVKPDEGEEQETKGSFAPKANGIESPEDSLYKAVDFHRPPMNGIVSSTMQDLVREWVRLRPRNDQDPSKLRMKPSIVNPPYKVRTAEDGQQLGNVPSFNQKQEFNAVFVEWEVVYFHIPFDKWSLQPDEATGLRWDLNDYVGSGYADDARAISGRELLLPQVKAELQAAAGNISASPEELQKLLLDRLAVPSTSFALKGMNEHLATRYVGGTHLTPNATISGVVKGAVVESVFTEDDIKLIGNQTLETPYAATVDVGATDGDPSRMNSPFKPVLHGQMVLTKLNIMDEFGQVVSAFDFNKAQSDGRLSRQIYPYISDTYSCSNLVDPHGKPTKIANAVVGDQENRCAFIQIPPSINQEAKLNAFFVTDKDVFGKLLPSDEPYRPVYEQWENPVWGWILVNYASHGIQFFLPDGKFYGQVLLGGSTGTDIPLRWQPFEEPRDLDTFATNSVDVRRLQELMDAFRGDTGYLKAFVHMIGESLTFSRDMNASYSESLASITGRCLALVDFGVSLELAQKPQVNQSTINDAPPQLALESYKFPCILGDKSHRDDGLVGYFASSSESSRKPDFTTCYTYFPQAKTSVSKNKITDITIQNSPLLQPKYVDPLEVTRSLYVEPEDALNSDTLDRMSSEYRKQTTNRLKIFTAIINPYTPFRIRTGGLLPTKALEIPPWTIKNALEKMDVFFPTGPVLSVKAPFSKPQTQSINKPAVQQEVIKRTEGDKATEMKIEVPTPPVGKWKWLQPVIDDDRSKTNYKDIATDGFKRIDEGDILRVNEKQPLTAIEGYLCMSRGDDRKKA</sequence>
<name>A0A9P5A879_9HYPO</name>
<protein>
    <submittedName>
        <fullName evidence="2">Uncharacterized protein</fullName>
    </submittedName>
</protein>
<evidence type="ECO:0000313" key="3">
    <source>
        <dbReference type="Proteomes" id="UP000730481"/>
    </source>
</evidence>
<comment type="caution">
    <text evidence="2">The sequence shown here is derived from an EMBL/GenBank/DDBJ whole genome shotgun (WGS) entry which is preliminary data.</text>
</comment>
<reference evidence="2" key="2">
    <citation type="submission" date="2020-02" db="EMBL/GenBank/DDBJ databases">
        <title>Identification and distribution of gene clusters putatively required for synthesis of sphingolipid metabolism inhibitors in phylogenetically diverse species of the filamentous fungus Fusarium.</title>
        <authorList>
            <person name="Kim H.-S."/>
            <person name="Busman M."/>
            <person name="Brown D.W."/>
            <person name="Divon H."/>
            <person name="Uhlig S."/>
            <person name="Proctor R.H."/>
        </authorList>
    </citation>
    <scope>NUCLEOTIDE SEQUENCE</scope>
    <source>
        <strain evidence="2">NRRL 25174</strain>
    </source>
</reference>
<feature type="region of interest" description="Disordered" evidence="1">
    <location>
        <begin position="625"/>
        <end position="649"/>
    </location>
</feature>